<dbReference type="Gene3D" id="2.40.10.240">
    <property type="entry name" value="QueA-like"/>
    <property type="match status" value="1"/>
</dbReference>
<protein>
    <recommendedName>
        <fullName evidence="5">S-adenosylmethionine:tRNA ribosyltransferase-isomerase</fullName>
        <ecNumber evidence="5">2.4.99.17</ecNumber>
    </recommendedName>
    <alternativeName>
        <fullName evidence="5">Queuosine biosynthesis protein QueA</fullName>
    </alternativeName>
</protein>
<comment type="function">
    <text evidence="5">Transfers and isomerizes the ribose moiety from AdoMet to the 7-aminomethyl group of 7-deazaguanine (preQ1-tRNA) to give epoxyqueuosine (oQ-tRNA).</text>
</comment>
<dbReference type="GO" id="GO:0051075">
    <property type="term" value="F:S-adenosylmethionine:tRNA ribosyltransferase-isomerase activity"/>
    <property type="evidence" value="ECO:0007669"/>
    <property type="project" value="UniProtKB-EC"/>
</dbReference>
<keyword evidence="3 5" id="KW-0949">S-adenosyl-L-methionine</keyword>
<comment type="similarity">
    <text evidence="5">Belongs to the QueA family.</text>
</comment>
<sequence>MEGKRTAVEDVDALWRREAEAIDLQDYIYDLPDERIARYPMEIRDQSKLMVYKNGGIRHLRFTDIASQLPENTLLVFNDTKVIPARAYFRKETGAVIELLLLHPELPTRVINDAMLVKHSCVWECMIGNKKRWKTGDTLSNVVPVNGLEVHLQASFHDYERNMVTLAWDADVTFLDLLKALGEIPLPPYLNRGTEEPDKESYQTVYAHHDGAVAAPTAGLHFTPRVFEALERKGIRRSFLTLHVGAGTFQPIKVEKVTEHRMHSEQVVFTRALIDELLRSVGSIVPVGTTSLRSLESLYWFGVKLFKGEATVFNIEKLYPYPWKEEELPSAEQSLRAVADYMDKARLEEVVGETEIFIFPGYRFRLCRGVITNYHQPGSTLILLVAAFVGNDWKTIYSEALKNGYRFLSYGDSSLLWLNGVE</sequence>
<reference evidence="6" key="1">
    <citation type="submission" date="2024-06" db="EMBL/GenBank/DDBJ databases">
        <title>Sequencing and assembly of the genome of Dyadobacter sp. strain 676, a symbiont of Cyamopsis tetragonoloba.</title>
        <authorList>
            <person name="Guro P."/>
            <person name="Sazanova A."/>
            <person name="Kuznetsova I."/>
            <person name="Belimov A."/>
            <person name="Safronova V."/>
        </authorList>
    </citation>
    <scope>NUCLEOTIDE SEQUENCE</scope>
    <source>
        <strain evidence="6">676</strain>
    </source>
</reference>
<gene>
    <name evidence="5" type="primary">queA</name>
    <name evidence="6" type="ORF">ABV298_16785</name>
</gene>
<keyword evidence="1 5" id="KW-0963">Cytoplasm</keyword>
<dbReference type="InterPro" id="IPR042118">
    <property type="entry name" value="QueA_dom1"/>
</dbReference>
<comment type="pathway">
    <text evidence="5">tRNA modification; tRNA-queuosine biosynthesis.</text>
</comment>
<comment type="subunit">
    <text evidence="5">Monomer.</text>
</comment>
<dbReference type="RefSeq" id="WP_353717350.1">
    <property type="nucleotide sequence ID" value="NZ_CP159289.1"/>
</dbReference>
<organism evidence="6">
    <name type="scientific">Dyadobacter sp. 676</name>
    <dbReference type="NCBI Taxonomy" id="3088362"/>
    <lineage>
        <taxon>Bacteria</taxon>
        <taxon>Pseudomonadati</taxon>
        <taxon>Bacteroidota</taxon>
        <taxon>Cytophagia</taxon>
        <taxon>Cytophagales</taxon>
        <taxon>Spirosomataceae</taxon>
        <taxon>Dyadobacter</taxon>
    </lineage>
</organism>
<evidence type="ECO:0000256" key="4">
    <source>
        <dbReference type="ARBA" id="ARBA00022785"/>
    </source>
</evidence>
<dbReference type="GO" id="GO:0008616">
    <property type="term" value="P:tRNA queuosine(34) biosynthetic process"/>
    <property type="evidence" value="ECO:0007669"/>
    <property type="project" value="UniProtKB-UniRule"/>
</dbReference>
<dbReference type="SUPFAM" id="SSF111337">
    <property type="entry name" value="QueA-like"/>
    <property type="match status" value="1"/>
</dbReference>
<evidence type="ECO:0000313" key="6">
    <source>
        <dbReference type="EMBL" id="XCH22017.1"/>
    </source>
</evidence>
<dbReference type="InterPro" id="IPR036100">
    <property type="entry name" value="QueA_sf"/>
</dbReference>
<dbReference type="PANTHER" id="PTHR30307">
    <property type="entry name" value="S-ADENOSYLMETHIONINE:TRNA RIBOSYLTRANSFERASE-ISOMERASE"/>
    <property type="match status" value="1"/>
</dbReference>
<evidence type="ECO:0000256" key="5">
    <source>
        <dbReference type="HAMAP-Rule" id="MF_00113"/>
    </source>
</evidence>
<dbReference type="EMBL" id="CP159289">
    <property type="protein sequence ID" value="XCH22017.1"/>
    <property type="molecule type" value="Genomic_DNA"/>
</dbReference>
<evidence type="ECO:0000256" key="1">
    <source>
        <dbReference type="ARBA" id="ARBA00022490"/>
    </source>
</evidence>
<evidence type="ECO:0000256" key="3">
    <source>
        <dbReference type="ARBA" id="ARBA00022691"/>
    </source>
</evidence>
<proteinExistence type="inferred from homology"/>
<dbReference type="InterPro" id="IPR042119">
    <property type="entry name" value="QueA_dom2"/>
</dbReference>
<accession>A0AAU8FCM1</accession>
<evidence type="ECO:0000256" key="2">
    <source>
        <dbReference type="ARBA" id="ARBA00022679"/>
    </source>
</evidence>
<dbReference type="Pfam" id="PF02547">
    <property type="entry name" value="Queuosine_synth"/>
    <property type="match status" value="2"/>
</dbReference>
<dbReference type="HAMAP" id="MF_00113">
    <property type="entry name" value="QueA"/>
    <property type="match status" value="1"/>
</dbReference>
<dbReference type="GO" id="GO:0005737">
    <property type="term" value="C:cytoplasm"/>
    <property type="evidence" value="ECO:0007669"/>
    <property type="project" value="UniProtKB-SubCell"/>
</dbReference>
<keyword evidence="4 5" id="KW-0671">Queuosine biosynthesis</keyword>
<dbReference type="EC" id="2.4.99.17" evidence="5"/>
<comment type="subcellular location">
    <subcellularLocation>
        <location evidence="5">Cytoplasm</location>
    </subcellularLocation>
</comment>
<name>A0AAU8FCM1_9BACT</name>
<comment type="catalytic activity">
    <reaction evidence="5">
        <text>7-aminomethyl-7-carbaguanosine(34) in tRNA + S-adenosyl-L-methionine = epoxyqueuosine(34) in tRNA + adenine + L-methionine + 2 H(+)</text>
        <dbReference type="Rhea" id="RHEA:32155"/>
        <dbReference type="Rhea" id="RHEA-COMP:10342"/>
        <dbReference type="Rhea" id="RHEA-COMP:18582"/>
        <dbReference type="ChEBI" id="CHEBI:15378"/>
        <dbReference type="ChEBI" id="CHEBI:16708"/>
        <dbReference type="ChEBI" id="CHEBI:57844"/>
        <dbReference type="ChEBI" id="CHEBI:59789"/>
        <dbReference type="ChEBI" id="CHEBI:82833"/>
        <dbReference type="ChEBI" id="CHEBI:194443"/>
        <dbReference type="EC" id="2.4.99.17"/>
    </reaction>
</comment>
<keyword evidence="2 5" id="KW-0808">Transferase</keyword>
<dbReference type="PANTHER" id="PTHR30307:SF0">
    <property type="entry name" value="S-ADENOSYLMETHIONINE:TRNA RIBOSYLTRANSFERASE-ISOMERASE"/>
    <property type="match status" value="1"/>
</dbReference>
<dbReference type="Gene3D" id="3.40.1780.10">
    <property type="entry name" value="QueA-like"/>
    <property type="match status" value="1"/>
</dbReference>
<dbReference type="InterPro" id="IPR003699">
    <property type="entry name" value="QueA"/>
</dbReference>
<dbReference type="AlphaFoldDB" id="A0AAU8FCM1"/>